<reference evidence="1 2" key="1">
    <citation type="submission" date="2020-08" db="EMBL/GenBank/DDBJ databases">
        <title>Genomic Encyclopedia of Type Strains, Phase IV (KMG-V): Genome sequencing to study the core and pangenomes of soil and plant-associated prokaryotes.</title>
        <authorList>
            <person name="Whitman W."/>
        </authorList>
    </citation>
    <scope>NUCLEOTIDE SEQUENCE [LARGE SCALE GENOMIC DNA]</scope>
    <source>
        <strain evidence="1 2">SEMIA 4011</strain>
    </source>
</reference>
<dbReference type="RefSeq" id="WP_184692897.1">
    <property type="nucleotide sequence ID" value="NZ_JACIIJ010000002.1"/>
</dbReference>
<evidence type="ECO:0000313" key="2">
    <source>
        <dbReference type="Proteomes" id="UP000517187"/>
    </source>
</evidence>
<dbReference type="AlphaFoldDB" id="A0A7W9ZNN2"/>
<organism evidence="1 2">
    <name type="scientific">Rhizobium leguminosarum</name>
    <dbReference type="NCBI Taxonomy" id="384"/>
    <lineage>
        <taxon>Bacteria</taxon>
        <taxon>Pseudomonadati</taxon>
        <taxon>Pseudomonadota</taxon>
        <taxon>Alphaproteobacteria</taxon>
        <taxon>Hyphomicrobiales</taxon>
        <taxon>Rhizobiaceae</taxon>
        <taxon>Rhizobium/Agrobacterium group</taxon>
        <taxon>Rhizobium</taxon>
    </lineage>
</organism>
<dbReference type="EMBL" id="JACIIJ010000002">
    <property type="protein sequence ID" value="MBB6219992.1"/>
    <property type="molecule type" value="Genomic_DNA"/>
</dbReference>
<gene>
    <name evidence="1" type="ORF">GGE66_000941</name>
</gene>
<name>A0A7W9ZNN2_RHILE</name>
<accession>A0A7W9ZNN2</accession>
<protein>
    <submittedName>
        <fullName evidence="1">Uncharacterized protein</fullName>
    </submittedName>
</protein>
<evidence type="ECO:0000313" key="1">
    <source>
        <dbReference type="EMBL" id="MBB6219992.1"/>
    </source>
</evidence>
<sequence length="180" mass="20008">MMAITEIPNYGRWLSMKPSDFFRQVTDPNIREALLNFDDYRLAVNAILTIDATYGVLFDYLQKVDHPLLMQITARNNRRSIDDSDFKEHFAQQDQQFAVLRDAAYATKHGRLTGSKARLVTAAADIAIGGVGCGDMICGHDPLGGDAVFIQTGNQNLVRAEFLIEDVSKSTQALLQQLNA</sequence>
<dbReference type="Proteomes" id="UP000517187">
    <property type="component" value="Unassembled WGS sequence"/>
</dbReference>
<proteinExistence type="predicted"/>
<comment type="caution">
    <text evidence="1">The sequence shown here is derived from an EMBL/GenBank/DDBJ whole genome shotgun (WGS) entry which is preliminary data.</text>
</comment>